<keyword evidence="1" id="KW-0479">Metal-binding</keyword>
<reference evidence="3" key="1">
    <citation type="submission" date="2019-08" db="EMBL/GenBank/DDBJ databases">
        <authorList>
            <person name="Kucharzyk K."/>
            <person name="Murdoch R.W."/>
            <person name="Higgins S."/>
            <person name="Loffler F."/>
        </authorList>
    </citation>
    <scope>NUCLEOTIDE SEQUENCE</scope>
</reference>
<evidence type="ECO:0000256" key="2">
    <source>
        <dbReference type="ARBA" id="ARBA00022801"/>
    </source>
</evidence>
<dbReference type="SUPFAM" id="SSF55031">
    <property type="entry name" value="Bacterial exopeptidase dimerisation domain"/>
    <property type="match status" value="1"/>
</dbReference>
<name>A0A645FAE8_9ZZZZ</name>
<dbReference type="GO" id="GO:0006526">
    <property type="term" value="P:L-arginine biosynthetic process"/>
    <property type="evidence" value="ECO:0007669"/>
    <property type="project" value="TreeGrafter"/>
</dbReference>
<dbReference type="InterPro" id="IPR036264">
    <property type="entry name" value="Bact_exopeptidase_dim_dom"/>
</dbReference>
<dbReference type="InterPro" id="IPR050072">
    <property type="entry name" value="Peptidase_M20A"/>
</dbReference>
<organism evidence="3">
    <name type="scientific">bioreactor metagenome</name>
    <dbReference type="NCBI Taxonomy" id="1076179"/>
    <lineage>
        <taxon>unclassified sequences</taxon>
        <taxon>metagenomes</taxon>
        <taxon>ecological metagenomes</taxon>
    </lineage>
</organism>
<comment type="caution">
    <text evidence="3">The sequence shown here is derived from an EMBL/GenBank/DDBJ whole genome shotgun (WGS) entry which is preliminary data.</text>
</comment>
<evidence type="ECO:0000256" key="1">
    <source>
        <dbReference type="ARBA" id="ARBA00022723"/>
    </source>
</evidence>
<keyword evidence="2 3" id="KW-0378">Hydrolase</keyword>
<evidence type="ECO:0000313" key="3">
    <source>
        <dbReference type="EMBL" id="MPN10309.1"/>
    </source>
</evidence>
<dbReference type="EC" id="3.4.13.-" evidence="3"/>
<dbReference type="Pfam" id="PF01546">
    <property type="entry name" value="Peptidase_M20"/>
    <property type="match status" value="1"/>
</dbReference>
<dbReference type="AlphaFoldDB" id="A0A645FAE8"/>
<protein>
    <submittedName>
        <fullName evidence="3">Putative dipeptidase</fullName>
        <ecNumber evidence="3">3.4.13.-</ecNumber>
    </submittedName>
</protein>
<dbReference type="InterPro" id="IPR002933">
    <property type="entry name" value="Peptidase_M20"/>
</dbReference>
<gene>
    <name evidence="3" type="ORF">SDC9_157604</name>
</gene>
<dbReference type="PANTHER" id="PTHR43808:SF31">
    <property type="entry name" value="N-ACETYL-L-CITRULLINE DEACETYLASE"/>
    <property type="match status" value="1"/>
</dbReference>
<sequence length="152" mass="16560">MGAACKDEYGTLTFNVGVINMTDGVIEGTIDIRFPVTLTVKQIVEKMTPNLETAGGFVEILSTHEPLYFPIDSPLVTKLLKAYQEVTGDMESKPITMGGGTYAKGINNCIAFGCELLGVDNHIHDTNEFVSIDALVMQTEIYVNAIIKLLEN</sequence>
<keyword evidence="3" id="KW-0645">Protease</keyword>
<dbReference type="PANTHER" id="PTHR43808">
    <property type="entry name" value="ACETYLORNITHINE DEACETYLASE"/>
    <property type="match status" value="1"/>
</dbReference>
<accession>A0A645FAE8</accession>
<dbReference type="GO" id="GO:0016805">
    <property type="term" value="F:dipeptidase activity"/>
    <property type="evidence" value="ECO:0007669"/>
    <property type="project" value="UniProtKB-KW"/>
</dbReference>
<dbReference type="SUPFAM" id="SSF53187">
    <property type="entry name" value="Zn-dependent exopeptidases"/>
    <property type="match status" value="1"/>
</dbReference>
<dbReference type="GO" id="GO:0008777">
    <property type="term" value="F:acetylornithine deacetylase activity"/>
    <property type="evidence" value="ECO:0007669"/>
    <property type="project" value="TreeGrafter"/>
</dbReference>
<dbReference type="EMBL" id="VSSQ01056452">
    <property type="protein sequence ID" value="MPN10309.1"/>
    <property type="molecule type" value="Genomic_DNA"/>
</dbReference>
<proteinExistence type="predicted"/>
<dbReference type="GO" id="GO:0046872">
    <property type="term" value="F:metal ion binding"/>
    <property type="evidence" value="ECO:0007669"/>
    <property type="project" value="UniProtKB-KW"/>
</dbReference>
<dbReference type="Gene3D" id="3.40.630.10">
    <property type="entry name" value="Zn peptidases"/>
    <property type="match status" value="1"/>
</dbReference>
<keyword evidence="3" id="KW-0224">Dipeptidase</keyword>